<dbReference type="Proteomes" id="UP000604391">
    <property type="component" value="Unassembled WGS sequence"/>
</dbReference>
<feature type="transmembrane region" description="Helical" evidence="2">
    <location>
        <begin position="38"/>
        <end position="56"/>
    </location>
</feature>
<evidence type="ECO:0000256" key="1">
    <source>
        <dbReference type="SAM" id="Coils"/>
    </source>
</evidence>
<evidence type="ECO:0000256" key="2">
    <source>
        <dbReference type="SAM" id="Phobius"/>
    </source>
</evidence>
<keyword evidence="2" id="KW-0472">Membrane</keyword>
<dbReference type="AlphaFoldDB" id="A0A832XFN7"/>
<keyword evidence="2" id="KW-1133">Transmembrane helix</keyword>
<feature type="coiled-coil region" evidence="1">
    <location>
        <begin position="127"/>
        <end position="157"/>
    </location>
</feature>
<comment type="caution">
    <text evidence="3">The sequence shown here is derived from an EMBL/GenBank/DDBJ whole genome shotgun (WGS) entry which is preliminary data.</text>
</comment>
<dbReference type="EMBL" id="DVAD01000005">
    <property type="protein sequence ID" value="HIJ99348.1"/>
    <property type="molecule type" value="Genomic_DNA"/>
</dbReference>
<keyword evidence="2" id="KW-0812">Transmembrane</keyword>
<keyword evidence="4" id="KW-1185">Reference proteome</keyword>
<name>A0A832XFN7_9ARCH</name>
<protein>
    <submittedName>
        <fullName evidence="3">Uncharacterized protein</fullName>
    </submittedName>
</protein>
<reference evidence="3 4" key="1">
    <citation type="journal article" name="Nat. Commun.">
        <title>Undinarchaeota illuminate DPANN phylogeny and the impact of gene transfer on archaeal evolution.</title>
        <authorList>
            <person name="Dombrowski N."/>
            <person name="Williams T.A."/>
            <person name="Sun J."/>
            <person name="Woodcroft B.J."/>
            <person name="Lee J.H."/>
            <person name="Minh B.Q."/>
            <person name="Rinke C."/>
            <person name="Spang A."/>
        </authorList>
    </citation>
    <scope>NUCLEOTIDE SEQUENCE [LARGE SCALE GENOMIC DNA]</scope>
    <source>
        <strain evidence="3">MAG_bin17</strain>
    </source>
</reference>
<evidence type="ECO:0000313" key="4">
    <source>
        <dbReference type="Proteomes" id="UP000604391"/>
    </source>
</evidence>
<evidence type="ECO:0000313" key="3">
    <source>
        <dbReference type="EMBL" id="HIJ99348.1"/>
    </source>
</evidence>
<feature type="transmembrane region" description="Helical" evidence="2">
    <location>
        <begin position="6"/>
        <end position="26"/>
    </location>
</feature>
<sequence>MRAYYWVGIVIVVGYFINGFLTGQFSLHPFWRATMTDVMKLIIYILMYSFVFDYLSKGGEKGVPEFRLMVGTFYGALIIGTLFVDGDQAELIMIGVVLLVFVMRQGRKLMEERYGDKLKRFWADDIPKELEERIEHLKKVKKELEQRKEEIKEAGKMTIDLAEIRAAASTTGTTATNTFEVKNVSEEMLKMITKKDPTGKDFDIASLGAEALDGLIDKIEDFLKRYGTGKRRDLTARLSKESGGGDETIITEIYEEALIASQRLYLVASQLRGRGISPKIKTAKVRTSIITGEDDDRKAISVARHGQVYKLFTGESDVMKKLSDSLTLVNGAVQTVSAISENARISENGIGKDLEYNNWDIVDDAHIEYACGVKGWNLSGLGGAGPNNPLENDSYTQAAEKLNNIIMDGDTSFKERLDDRDLEVLDFNEACDGSSSDATHRRIPRQLLRWESSCALDDAHHRNFCNSEGADGHLGGTQGENENGRIYAIGETTTTGGQDWSDEVLTVRRG</sequence>
<accession>A0A832XFN7</accession>
<organism evidence="3 4">
    <name type="scientific">Candidatus Undinarchaeum marinum</name>
    <dbReference type="NCBI Taxonomy" id="2756141"/>
    <lineage>
        <taxon>Archaea</taxon>
        <taxon>Candidatus Undinarchaeota</taxon>
        <taxon>Candidatus Undinarchaeia</taxon>
        <taxon>Candidatus Undinarchaeales</taxon>
        <taxon>Candidatus Undinarchaeaceae</taxon>
        <taxon>Candidatus Undinarchaeum</taxon>
    </lineage>
</organism>
<gene>
    <name evidence="3" type="ORF">H1011_00805</name>
</gene>
<keyword evidence="1" id="KW-0175">Coiled coil</keyword>
<proteinExistence type="predicted"/>